<protein>
    <submittedName>
        <fullName evidence="1">Uncharacterized protein</fullName>
    </submittedName>
</protein>
<accession>A0A1E7KZ71</accession>
<reference evidence="1 2" key="1">
    <citation type="journal article" date="2016" name="Front. Microbiol.">
        <title>Comparative Genomics Analysis of Streptomyces Species Reveals Their Adaptation to the Marine Environment and Their Diversity at the Genomic Level.</title>
        <authorList>
            <person name="Tian X."/>
            <person name="Zhang Z."/>
            <person name="Yang T."/>
            <person name="Chen M."/>
            <person name="Li J."/>
            <person name="Chen F."/>
            <person name="Yang J."/>
            <person name="Li W."/>
            <person name="Zhang B."/>
            <person name="Zhang Z."/>
            <person name="Wu J."/>
            <person name="Zhang C."/>
            <person name="Long L."/>
            <person name="Xiao J."/>
        </authorList>
    </citation>
    <scope>NUCLEOTIDE SEQUENCE [LARGE SCALE GENOMIC DNA]</scope>
    <source>
        <strain evidence="1 2">SCSIO 10429</strain>
    </source>
</reference>
<comment type="caution">
    <text evidence="1">The sequence shown here is derived from an EMBL/GenBank/DDBJ whole genome shotgun (WGS) entry which is preliminary data.</text>
</comment>
<dbReference type="EMBL" id="LJGW01000377">
    <property type="protein sequence ID" value="OEV09248.1"/>
    <property type="molecule type" value="Genomic_DNA"/>
</dbReference>
<dbReference type="RefSeq" id="WP_070018722.1">
    <property type="nucleotide sequence ID" value="NZ_LJGW01000377.1"/>
</dbReference>
<organism evidence="1 2">
    <name type="scientific">Streptomyces nanshensis</name>
    <dbReference type="NCBI Taxonomy" id="518642"/>
    <lineage>
        <taxon>Bacteria</taxon>
        <taxon>Bacillati</taxon>
        <taxon>Actinomycetota</taxon>
        <taxon>Actinomycetes</taxon>
        <taxon>Kitasatosporales</taxon>
        <taxon>Streptomycetaceae</taxon>
        <taxon>Streptomyces</taxon>
    </lineage>
</organism>
<proteinExistence type="predicted"/>
<evidence type="ECO:0000313" key="2">
    <source>
        <dbReference type="Proteomes" id="UP000176005"/>
    </source>
</evidence>
<dbReference type="Proteomes" id="UP000176005">
    <property type="component" value="Unassembled WGS sequence"/>
</dbReference>
<keyword evidence="2" id="KW-1185">Reference proteome</keyword>
<gene>
    <name evidence="1" type="ORF">AN218_22555</name>
</gene>
<sequence length="147" mass="16194">MSPSGHDQHFPLLPPVPRPDELVLDDPAWTFPSVCAGGGGMALLRVWRTADGHLAIVTESGVGVSITNSAEEITAKLRAQFPGRLTVMEHWRTGDGADHERLDQVIVTGRRTRWRPVWPIPPTNPDYAVHEAWMRAYGDALLVARDG</sequence>
<evidence type="ECO:0000313" key="1">
    <source>
        <dbReference type="EMBL" id="OEV09248.1"/>
    </source>
</evidence>
<name>A0A1E7KZ71_9ACTN</name>
<dbReference type="AlphaFoldDB" id="A0A1E7KZ71"/>